<evidence type="ECO:0000256" key="2">
    <source>
        <dbReference type="ARBA" id="ARBA00007330"/>
    </source>
</evidence>
<dbReference type="PRINTS" id="PR01001">
    <property type="entry name" value="FADG3PDH"/>
</dbReference>
<keyword evidence="3" id="KW-0285">Flavoprotein</keyword>
<dbReference type="Pfam" id="PF01266">
    <property type="entry name" value="DAO"/>
    <property type="match status" value="1"/>
</dbReference>
<dbReference type="GO" id="GO:0004368">
    <property type="term" value="F:glycerol-3-phosphate dehydrogenase (quinone) activity"/>
    <property type="evidence" value="ECO:0007669"/>
    <property type="project" value="InterPro"/>
</dbReference>
<organism evidence="7 8">
    <name type="scientific">Falsihalocynthiibacter arcticus</name>
    <dbReference type="NCBI Taxonomy" id="1579316"/>
    <lineage>
        <taxon>Bacteria</taxon>
        <taxon>Pseudomonadati</taxon>
        <taxon>Pseudomonadota</taxon>
        <taxon>Alphaproteobacteria</taxon>
        <taxon>Rhodobacterales</taxon>
        <taxon>Roseobacteraceae</taxon>
        <taxon>Falsihalocynthiibacter</taxon>
    </lineage>
</organism>
<dbReference type="GO" id="GO:0046168">
    <property type="term" value="P:glycerol-3-phosphate catabolic process"/>
    <property type="evidence" value="ECO:0007669"/>
    <property type="project" value="TreeGrafter"/>
</dbReference>
<reference evidence="7 8" key="1">
    <citation type="submission" date="2016-02" db="EMBL/GenBank/DDBJ databases">
        <title>Complete genome sequence of Halocynthiibacter arcticus PAMC 20958t from arctic marine sediment.</title>
        <authorList>
            <person name="Lee Y.M."/>
            <person name="Baek K."/>
            <person name="Lee H.K."/>
            <person name="Shin S.C."/>
        </authorList>
    </citation>
    <scope>NUCLEOTIDE SEQUENCE [LARGE SCALE GENOMIC DNA]</scope>
    <source>
        <strain evidence="7">PAMC 20958</strain>
    </source>
</reference>
<dbReference type="PANTHER" id="PTHR11985:SF15">
    <property type="entry name" value="GLYCEROL-3-PHOSPHATE DEHYDROGENASE, MITOCHONDRIAL"/>
    <property type="match status" value="1"/>
</dbReference>
<dbReference type="AlphaFoldDB" id="A0A126V1H4"/>
<protein>
    <recommendedName>
        <fullName evidence="6">FAD dependent oxidoreductase domain-containing protein</fullName>
    </recommendedName>
</protein>
<evidence type="ECO:0000259" key="6">
    <source>
        <dbReference type="Pfam" id="PF01266"/>
    </source>
</evidence>
<dbReference type="InterPro" id="IPR006076">
    <property type="entry name" value="FAD-dep_OxRdtase"/>
</dbReference>
<dbReference type="InterPro" id="IPR000447">
    <property type="entry name" value="G3P_DH_FAD-dep"/>
</dbReference>
<accession>A0A126V1H4</accession>
<dbReference type="Gene3D" id="3.30.9.10">
    <property type="entry name" value="D-Amino Acid Oxidase, subunit A, domain 2"/>
    <property type="match status" value="1"/>
</dbReference>
<dbReference type="Gene3D" id="3.50.50.60">
    <property type="entry name" value="FAD/NAD(P)-binding domain"/>
    <property type="match status" value="1"/>
</dbReference>
<keyword evidence="8" id="KW-1185">Reference proteome</keyword>
<dbReference type="SUPFAM" id="SSF51905">
    <property type="entry name" value="FAD/NAD(P)-binding domain"/>
    <property type="match status" value="1"/>
</dbReference>
<feature type="domain" description="FAD dependent oxidoreductase" evidence="6">
    <location>
        <begin position="8"/>
        <end position="381"/>
    </location>
</feature>
<evidence type="ECO:0000256" key="5">
    <source>
        <dbReference type="ARBA" id="ARBA00023002"/>
    </source>
</evidence>
<dbReference type="InterPro" id="IPR036188">
    <property type="entry name" value="FAD/NAD-bd_sf"/>
</dbReference>
<dbReference type="RefSeq" id="WP_052274877.1">
    <property type="nucleotide sequence ID" value="NZ_CP014327.1"/>
</dbReference>
<dbReference type="STRING" id="1579316.RC74_13435"/>
<gene>
    <name evidence="7" type="ORF">RC74_13435</name>
</gene>
<sequence>MTDEAHFDVAIIGGGINGASAAQHLSAAGCRVLVVEKDDFASGATSRSSRLLHCGLRHLANGDRLRDLLRHPLRLMRALATVREDMLARDELVATLPEQVKAMKFCLPIYKDDPYPAWLLDLAFAALRLASPRGVPLEYRRYRPSEMQKIPIYPWLRTPEKLRGLVVFREYIFDWPERIALDALLDARRMGADIRNYTQVTALHREGNQWQLNLRKSDGEQAKVTAQTVLNFSGAWVDAVHQFTGDPVGKICQGIKGIHIAIQLPEAFADHGVFTYNSLGEPLYCLPWRGIHYVGLTRTPFSGDASDIAASDQEIDWILAETNRVMPNLNLGRSDVVYSWAGVNPLTHDPQEALGSREIKIHDMASHGMEGMFALTGGAIMTHRRVARRVVQKIRSKIQPSRPPQDMQFGAGQGKVDAECAQSLTDVLSRRRGLAWDADQGRDSARGIAEKLAPDFGWDAQRIEAELMDYEGYLQTARRKPTRD</sequence>
<evidence type="ECO:0000256" key="1">
    <source>
        <dbReference type="ARBA" id="ARBA00001974"/>
    </source>
</evidence>
<proteinExistence type="inferred from homology"/>
<dbReference type="InterPro" id="IPR038299">
    <property type="entry name" value="DAO_C_sf"/>
</dbReference>
<evidence type="ECO:0000313" key="8">
    <source>
        <dbReference type="Proteomes" id="UP000070371"/>
    </source>
</evidence>
<dbReference type="KEGG" id="hat:RC74_13435"/>
<comment type="similarity">
    <text evidence="2">Belongs to the FAD-dependent glycerol-3-phosphate dehydrogenase family.</text>
</comment>
<dbReference type="Proteomes" id="UP000070371">
    <property type="component" value="Chromosome"/>
</dbReference>
<dbReference type="Gene3D" id="1.10.8.870">
    <property type="entry name" value="Alpha-glycerophosphate oxidase, cap domain"/>
    <property type="match status" value="1"/>
</dbReference>
<evidence type="ECO:0000256" key="4">
    <source>
        <dbReference type="ARBA" id="ARBA00022827"/>
    </source>
</evidence>
<dbReference type="PANTHER" id="PTHR11985">
    <property type="entry name" value="GLYCEROL-3-PHOSPHATE DEHYDROGENASE"/>
    <property type="match status" value="1"/>
</dbReference>
<comment type="cofactor">
    <cofactor evidence="1">
        <name>FAD</name>
        <dbReference type="ChEBI" id="CHEBI:57692"/>
    </cofactor>
</comment>
<dbReference type="EMBL" id="CP014327">
    <property type="protein sequence ID" value="AML52143.1"/>
    <property type="molecule type" value="Genomic_DNA"/>
</dbReference>
<keyword evidence="5" id="KW-0560">Oxidoreductase</keyword>
<keyword evidence="4" id="KW-0274">FAD</keyword>
<evidence type="ECO:0000313" key="7">
    <source>
        <dbReference type="EMBL" id="AML52143.1"/>
    </source>
</evidence>
<evidence type="ECO:0000256" key="3">
    <source>
        <dbReference type="ARBA" id="ARBA00022630"/>
    </source>
</evidence>
<name>A0A126V1H4_9RHOB</name>